<keyword evidence="2" id="KW-0808">Transferase</keyword>
<gene>
    <name evidence="2" type="ORF">OXIME_000934</name>
</gene>
<organism evidence="2 3">
    <name type="scientific">Oxyplasma meridianum</name>
    <dbReference type="NCBI Taxonomy" id="3073602"/>
    <lineage>
        <taxon>Archaea</taxon>
        <taxon>Methanobacteriati</taxon>
        <taxon>Thermoplasmatota</taxon>
        <taxon>Thermoplasmata</taxon>
        <taxon>Thermoplasmatales</taxon>
        <taxon>Thermoplasmataceae</taxon>
        <taxon>Oxyplasma</taxon>
    </lineage>
</organism>
<dbReference type="RefSeq" id="WP_393970704.1">
    <property type="nucleotide sequence ID" value="NZ_CP133772.1"/>
</dbReference>
<dbReference type="KEGG" id="omr:OXIME_000934"/>
<dbReference type="PANTHER" id="PTHR43617">
    <property type="entry name" value="L-AMINO ACID N-ACETYLTRANSFERASE"/>
    <property type="match status" value="1"/>
</dbReference>
<dbReference type="SUPFAM" id="SSF55729">
    <property type="entry name" value="Acyl-CoA N-acyltransferases (Nat)"/>
    <property type="match status" value="1"/>
</dbReference>
<evidence type="ECO:0000313" key="2">
    <source>
        <dbReference type="EMBL" id="WYY00365.1"/>
    </source>
</evidence>
<accession>A0AAX4NGS8</accession>
<dbReference type="PROSITE" id="PS51186">
    <property type="entry name" value="GNAT"/>
    <property type="match status" value="1"/>
</dbReference>
<dbReference type="EC" id="2.3.1.-" evidence="2"/>
<dbReference type="InterPro" id="IPR000182">
    <property type="entry name" value="GNAT_dom"/>
</dbReference>
<sequence>MLKIRSFADNDLPAIEKLELRAFEVGPYSRRMLKRIFNKKGSFNVIAEEEGKIVGYAVAMPLDQFSADIESIAVDPDFHGMGIGTAIIGGIEGEMVKRGYLHSILEVRDRNHEAIGFYKKNGYTVLDYLPAYYTEYFRGSKGAIRMHKFMKKNE</sequence>
<proteinExistence type="predicted"/>
<dbReference type="InterPro" id="IPR016181">
    <property type="entry name" value="Acyl_CoA_acyltransferase"/>
</dbReference>
<dbReference type="GeneID" id="95967669"/>
<name>A0AAX4NGS8_9ARCH</name>
<evidence type="ECO:0000313" key="3">
    <source>
        <dbReference type="Proteomes" id="UP001451606"/>
    </source>
</evidence>
<feature type="domain" description="N-acetyltransferase" evidence="1">
    <location>
        <begin position="2"/>
        <end position="151"/>
    </location>
</feature>
<dbReference type="EMBL" id="CP133772">
    <property type="protein sequence ID" value="WYY00365.1"/>
    <property type="molecule type" value="Genomic_DNA"/>
</dbReference>
<dbReference type="Pfam" id="PF00583">
    <property type="entry name" value="Acetyltransf_1"/>
    <property type="match status" value="1"/>
</dbReference>
<protein>
    <submittedName>
        <fullName evidence="2">GNAT family N-acetyltransferase</fullName>
        <ecNumber evidence="2">2.3.1.-</ecNumber>
    </submittedName>
</protein>
<dbReference type="GO" id="GO:0016747">
    <property type="term" value="F:acyltransferase activity, transferring groups other than amino-acyl groups"/>
    <property type="evidence" value="ECO:0007669"/>
    <property type="project" value="InterPro"/>
</dbReference>
<dbReference type="Proteomes" id="UP001451606">
    <property type="component" value="Chromosome"/>
</dbReference>
<dbReference type="CDD" id="cd04301">
    <property type="entry name" value="NAT_SF"/>
    <property type="match status" value="1"/>
</dbReference>
<keyword evidence="2" id="KW-0012">Acyltransferase</keyword>
<dbReference type="AlphaFoldDB" id="A0AAX4NGS8"/>
<dbReference type="InterPro" id="IPR050276">
    <property type="entry name" value="MshD_Acetyltransferase"/>
</dbReference>
<keyword evidence="3" id="KW-1185">Reference proteome</keyword>
<evidence type="ECO:0000259" key="1">
    <source>
        <dbReference type="PROSITE" id="PS51186"/>
    </source>
</evidence>
<reference evidence="2 3" key="1">
    <citation type="submission" date="2023-09" db="EMBL/GenBank/DDBJ databases">
        <authorList>
            <person name="Golyshina O.V."/>
            <person name="Lunev E.A."/>
            <person name="Bargiela R."/>
            <person name="Gaines M.C."/>
            <person name="Daum B."/>
            <person name="Bale N.J."/>
            <person name="Koenen M."/>
            <person name="Sinninghe Damst J.S."/>
            <person name="Yakimov M."/>
            <person name="Golyshin P.N."/>
        </authorList>
    </citation>
    <scope>NUCLEOTIDE SEQUENCE [LARGE SCALE GENOMIC DNA]</scope>
    <source>
        <strain evidence="2 3">M1</strain>
    </source>
</reference>
<dbReference type="Gene3D" id="3.40.630.30">
    <property type="match status" value="1"/>
</dbReference>